<sequence length="180" mass="20358">MISPRIHMNRRVRLVRAMQPPGSNRAEPAQDNPKVTNLNHTSSPGLPKFSLFNFATWYAYFTLDLGMIIFVALPSYKRFLTIEDQVDKTAVAVVEMVEQAAETIEKISSEVAEALPENSELKETVLKVEHIAEEVIKDAELVDSVINKVDDFVDEVDAMVEPIIEGKFLIRRESREQKAT</sequence>
<evidence type="ECO:0000313" key="3">
    <source>
        <dbReference type="EMBL" id="CAD1838126.1"/>
    </source>
</evidence>
<evidence type="ECO:0000256" key="2">
    <source>
        <dbReference type="SAM" id="Phobius"/>
    </source>
</evidence>
<reference evidence="3" key="1">
    <citation type="submission" date="2020-07" db="EMBL/GenBank/DDBJ databases">
        <authorList>
            <person name="Lin J."/>
        </authorList>
    </citation>
    <scope>NUCLEOTIDE SEQUENCE</scope>
</reference>
<protein>
    <submittedName>
        <fullName evidence="3">Uncharacterized protein</fullName>
    </submittedName>
</protein>
<dbReference type="EMBL" id="LR862132">
    <property type="protein sequence ID" value="CAD1838126.1"/>
    <property type="molecule type" value="Genomic_DNA"/>
</dbReference>
<feature type="transmembrane region" description="Helical" evidence="2">
    <location>
        <begin position="57"/>
        <end position="76"/>
    </location>
</feature>
<evidence type="ECO:0000256" key="1">
    <source>
        <dbReference type="SAM" id="MobiDB-lite"/>
    </source>
</evidence>
<feature type="region of interest" description="Disordered" evidence="1">
    <location>
        <begin position="18"/>
        <end position="40"/>
    </location>
</feature>
<keyword evidence="2" id="KW-0472">Membrane</keyword>
<keyword evidence="2" id="KW-1133">Transmembrane helix</keyword>
<keyword evidence="2" id="KW-0812">Transmembrane</keyword>
<dbReference type="AlphaFoldDB" id="A0A6V7Q5K7"/>
<accession>A0A6V7Q5K7</accession>
<name>A0A6V7Q5K7_ANACO</name>
<organism evidence="3">
    <name type="scientific">Ananas comosus var. bracteatus</name>
    <name type="common">red pineapple</name>
    <dbReference type="NCBI Taxonomy" id="296719"/>
    <lineage>
        <taxon>Eukaryota</taxon>
        <taxon>Viridiplantae</taxon>
        <taxon>Streptophyta</taxon>
        <taxon>Embryophyta</taxon>
        <taxon>Tracheophyta</taxon>
        <taxon>Spermatophyta</taxon>
        <taxon>Magnoliopsida</taxon>
        <taxon>Liliopsida</taxon>
        <taxon>Poales</taxon>
        <taxon>Bromeliaceae</taxon>
        <taxon>Bromelioideae</taxon>
        <taxon>Ananas</taxon>
    </lineage>
</organism>
<proteinExistence type="predicted"/>
<gene>
    <name evidence="3" type="ORF">CB5_LOCUS21337</name>
</gene>
<dbReference type="PANTHER" id="PTHR33735">
    <property type="entry name" value="EXPRESSED PROTEIN"/>
    <property type="match status" value="1"/>
</dbReference>
<dbReference type="PANTHER" id="PTHR33735:SF2">
    <property type="entry name" value="OS09G0468900 PROTEIN"/>
    <property type="match status" value="1"/>
</dbReference>